<evidence type="ECO:0000256" key="2">
    <source>
        <dbReference type="ARBA" id="ARBA00022737"/>
    </source>
</evidence>
<dbReference type="SUPFAM" id="SSF55804">
    <property type="entry name" value="Phoshotransferase/anion transport protein"/>
    <property type="match status" value="1"/>
</dbReference>
<dbReference type="InterPro" id="IPR036390">
    <property type="entry name" value="WH_DNA-bd_sf"/>
</dbReference>
<dbReference type="InterPro" id="IPR001034">
    <property type="entry name" value="DeoR_HTH"/>
</dbReference>
<dbReference type="SUPFAM" id="SSF46785">
    <property type="entry name" value="Winged helix' DNA-binding domain"/>
    <property type="match status" value="2"/>
</dbReference>
<evidence type="ECO:0000313" key="10">
    <source>
        <dbReference type="EMBL" id="TYP55443.1"/>
    </source>
</evidence>
<dbReference type="Gene3D" id="3.40.50.2300">
    <property type="match status" value="1"/>
</dbReference>
<evidence type="ECO:0000256" key="3">
    <source>
        <dbReference type="ARBA" id="ARBA00023015"/>
    </source>
</evidence>
<keyword evidence="4" id="KW-0010">Activator</keyword>
<dbReference type="RefSeq" id="WP_148866930.1">
    <property type="nucleotide sequence ID" value="NZ_VNHO01000010.1"/>
</dbReference>
<organism evidence="10 11">
    <name type="scientific">Thermosediminibacter litoriperuensis</name>
    <dbReference type="NCBI Taxonomy" id="291989"/>
    <lineage>
        <taxon>Bacteria</taxon>
        <taxon>Bacillati</taxon>
        <taxon>Bacillota</taxon>
        <taxon>Clostridia</taxon>
        <taxon>Thermosediminibacterales</taxon>
        <taxon>Thermosediminibacteraceae</taxon>
        <taxon>Thermosediminibacter</taxon>
    </lineage>
</organism>
<dbReference type="InterPro" id="IPR013011">
    <property type="entry name" value="PTS_EIIB_2"/>
</dbReference>
<dbReference type="Gene3D" id="1.10.1790.10">
    <property type="entry name" value="PRD domain"/>
    <property type="match status" value="2"/>
</dbReference>
<dbReference type="PROSITE" id="PS00372">
    <property type="entry name" value="PTS_EIIA_TYPE_2_HIS"/>
    <property type="match status" value="1"/>
</dbReference>
<evidence type="ECO:0000256" key="4">
    <source>
        <dbReference type="ARBA" id="ARBA00023159"/>
    </source>
</evidence>
<dbReference type="InterPro" id="IPR036095">
    <property type="entry name" value="PTS_EIIB-like_sf"/>
</dbReference>
<dbReference type="GO" id="GO:0003700">
    <property type="term" value="F:DNA-binding transcription factor activity"/>
    <property type="evidence" value="ECO:0007669"/>
    <property type="project" value="InterPro"/>
</dbReference>
<dbReference type="InterPro" id="IPR007737">
    <property type="entry name" value="Mga_HTH"/>
</dbReference>
<proteinExistence type="predicted"/>
<keyword evidence="5" id="KW-0804">Transcription</keyword>
<dbReference type="PROSITE" id="PS51372">
    <property type="entry name" value="PRD_2"/>
    <property type="match status" value="2"/>
</dbReference>
<protein>
    <submittedName>
        <fullName evidence="10">Lichenan operon transcriptional antiterminator</fullName>
    </submittedName>
</protein>
<keyword evidence="11" id="KW-1185">Reference proteome</keyword>
<keyword evidence="1" id="KW-0808">Transferase</keyword>
<dbReference type="CDD" id="cd05568">
    <property type="entry name" value="PTS_IIB_bgl_like"/>
    <property type="match status" value="1"/>
</dbReference>
<dbReference type="PANTHER" id="PTHR30185:SF13">
    <property type="entry name" value="LICABCH OPERON REGULATOR-RELATED"/>
    <property type="match status" value="1"/>
</dbReference>
<feature type="domain" description="PTS EIIA type-2" evidence="7">
    <location>
        <begin position="511"/>
        <end position="650"/>
    </location>
</feature>
<reference evidence="10 11" key="1">
    <citation type="submission" date="2019-07" db="EMBL/GenBank/DDBJ databases">
        <title>Genomic Encyclopedia of Type Strains, Phase I: the one thousand microbial genomes (KMG-I) project.</title>
        <authorList>
            <person name="Kyrpides N."/>
        </authorList>
    </citation>
    <scope>NUCLEOTIDE SEQUENCE [LARGE SCALE GENOMIC DNA]</scope>
    <source>
        <strain evidence="10 11">DSM 16647</strain>
    </source>
</reference>
<dbReference type="InterPro" id="IPR050661">
    <property type="entry name" value="BglG_antiterminators"/>
</dbReference>
<dbReference type="PROSITE" id="PS51094">
    <property type="entry name" value="PTS_EIIA_TYPE_2"/>
    <property type="match status" value="1"/>
</dbReference>
<dbReference type="PROSITE" id="PS51099">
    <property type="entry name" value="PTS_EIIB_TYPE_2"/>
    <property type="match status" value="1"/>
</dbReference>
<evidence type="ECO:0000313" key="11">
    <source>
        <dbReference type="Proteomes" id="UP000322294"/>
    </source>
</evidence>
<dbReference type="InterPro" id="IPR002178">
    <property type="entry name" value="PTS_EIIA_type-2_dom"/>
</dbReference>
<dbReference type="Gene3D" id="1.10.10.10">
    <property type="entry name" value="Winged helix-like DNA-binding domain superfamily/Winged helix DNA-binding domain"/>
    <property type="match status" value="2"/>
</dbReference>
<dbReference type="Gene3D" id="3.40.930.10">
    <property type="entry name" value="Mannitol-specific EII, Chain A"/>
    <property type="match status" value="1"/>
</dbReference>
<feature type="domain" description="HTH deoR-type" evidence="6">
    <location>
        <begin position="4"/>
        <end position="63"/>
    </location>
</feature>
<dbReference type="AlphaFoldDB" id="A0A5S5AV02"/>
<dbReference type="InterPro" id="IPR011608">
    <property type="entry name" value="PRD"/>
</dbReference>
<dbReference type="GO" id="GO:0009401">
    <property type="term" value="P:phosphoenolpyruvate-dependent sugar phosphotransferase system"/>
    <property type="evidence" value="ECO:0007669"/>
    <property type="project" value="InterPro"/>
</dbReference>
<dbReference type="InterPro" id="IPR036388">
    <property type="entry name" value="WH-like_DNA-bd_sf"/>
</dbReference>
<dbReference type="InterPro" id="IPR036634">
    <property type="entry name" value="PRD_sf"/>
</dbReference>
<feature type="domain" description="PRD" evidence="9">
    <location>
        <begin position="303"/>
        <end position="410"/>
    </location>
</feature>
<evidence type="ECO:0000259" key="6">
    <source>
        <dbReference type="PROSITE" id="PS51000"/>
    </source>
</evidence>
<gene>
    <name evidence="10" type="ORF">LZ11_01158</name>
</gene>
<dbReference type="PANTHER" id="PTHR30185">
    <property type="entry name" value="CRYPTIC BETA-GLUCOSIDE BGL OPERON ANTITERMINATOR"/>
    <property type="match status" value="1"/>
</dbReference>
<dbReference type="CDD" id="cd00211">
    <property type="entry name" value="PTS_IIA_fru"/>
    <property type="match status" value="1"/>
</dbReference>
<evidence type="ECO:0000256" key="5">
    <source>
        <dbReference type="ARBA" id="ARBA00023163"/>
    </source>
</evidence>
<evidence type="ECO:0000256" key="1">
    <source>
        <dbReference type="ARBA" id="ARBA00022679"/>
    </source>
</evidence>
<feature type="domain" description="PTS EIIB type-2" evidence="8">
    <location>
        <begin position="416"/>
        <end position="505"/>
    </location>
</feature>
<keyword evidence="3" id="KW-0805">Transcription regulation</keyword>
<evidence type="ECO:0000259" key="9">
    <source>
        <dbReference type="PROSITE" id="PS51372"/>
    </source>
</evidence>
<dbReference type="SUPFAM" id="SSF63520">
    <property type="entry name" value="PTS-regulatory domain, PRD"/>
    <property type="match status" value="2"/>
</dbReference>
<comment type="caution">
    <text evidence="10">The sequence shown here is derived from an EMBL/GenBank/DDBJ whole genome shotgun (WGS) entry which is preliminary data.</text>
</comment>
<keyword evidence="2" id="KW-0677">Repeat</keyword>
<dbReference type="GO" id="GO:0008982">
    <property type="term" value="F:protein-N(PI)-phosphohistidine-sugar phosphotransferase activity"/>
    <property type="evidence" value="ECO:0007669"/>
    <property type="project" value="InterPro"/>
</dbReference>
<dbReference type="OrthoDB" id="3175596at2"/>
<dbReference type="PROSITE" id="PS51000">
    <property type="entry name" value="HTH_DEOR_2"/>
    <property type="match status" value="1"/>
</dbReference>
<dbReference type="Pfam" id="PF08279">
    <property type="entry name" value="HTH_11"/>
    <property type="match status" value="1"/>
</dbReference>
<dbReference type="SUPFAM" id="SSF52794">
    <property type="entry name" value="PTS system IIB component-like"/>
    <property type="match status" value="1"/>
</dbReference>
<dbReference type="Pfam" id="PF05043">
    <property type="entry name" value="Mga"/>
    <property type="match status" value="1"/>
</dbReference>
<sequence length="653" mass="73873">MDLDARKKRIIEELLISKGPVTGEYLAGVLGVSSRTIRSDIKIINEQLKENGIKIISSPGVGYSLEYDDEEKLSGILREIMKESQGYIVPTLPEERVRYIRGKLLAADDFITLESLADELYVSKSTVEKDMEKVEEWFSSHNIKIFKKPNYGMKLQGSEMDLRFAMSDHLKSLKDEKIFAVGLPDIGDIVKDVDIQAIKDVIDEVLERIPFKLSDVAYTNLIIHIAIAIKRIRESKSIELPPGEISNLKDKLEYSVAYDMVKSLESKFNISIPEAEIGYITMHLLGTKVLGDGSLSREKIKNAVGEEIYRVATRMIEEVRRVYGIDFTTDDELIYGLALHLKPTITRIKYGMNLKNPYLKEIKEEYPQAFELAVVASRVLEDVYKIKVDENEMGYIAVYFGAAIERGNYREREEIKRVAVVCASGMGTAQLLATRIRKTFPNITITGVYPSFKSAEAVKQKPDLILSTVPLENMDIPVIKISPLLNKNELKRLKAIISPEDEEVDRSILLKLMKEDLFFKGISARDCFEVIDKMSDGLYRKGYVTEGFKESAKQREKISSTGIGNLVAIPHAMLGHAVGSHIAVGILEKPIKWGNNQAQLIFMIALEKLSDREFQHIFEALYDIVDDPSLVAKMIKARDFNEFVRILKGRDTL</sequence>
<dbReference type="Pfam" id="PF00874">
    <property type="entry name" value="PRD"/>
    <property type="match status" value="2"/>
</dbReference>
<name>A0A5S5AV02_9FIRM</name>
<dbReference type="Proteomes" id="UP000322294">
    <property type="component" value="Unassembled WGS sequence"/>
</dbReference>
<evidence type="ECO:0000259" key="8">
    <source>
        <dbReference type="PROSITE" id="PS51099"/>
    </source>
</evidence>
<accession>A0A5S5AV02</accession>
<feature type="domain" description="PRD" evidence="9">
    <location>
        <begin position="189"/>
        <end position="294"/>
    </location>
</feature>
<dbReference type="EMBL" id="VNHO01000010">
    <property type="protein sequence ID" value="TYP55443.1"/>
    <property type="molecule type" value="Genomic_DNA"/>
</dbReference>
<dbReference type="InterPro" id="IPR013196">
    <property type="entry name" value="HTH_11"/>
</dbReference>
<dbReference type="Pfam" id="PF00359">
    <property type="entry name" value="PTS_EIIA_2"/>
    <property type="match status" value="1"/>
</dbReference>
<evidence type="ECO:0000259" key="7">
    <source>
        <dbReference type="PROSITE" id="PS51094"/>
    </source>
</evidence>
<dbReference type="InterPro" id="IPR016152">
    <property type="entry name" value="PTrfase/Anion_transptr"/>
</dbReference>